<dbReference type="PANTHER" id="PTHR43312">
    <property type="entry name" value="D-THREO-ALDOSE 1-DEHYDROGENASE"/>
    <property type="match status" value="1"/>
</dbReference>
<dbReference type="PANTHER" id="PTHR43312:SF1">
    <property type="entry name" value="NADP-DEPENDENT OXIDOREDUCTASE DOMAIN-CONTAINING PROTEIN"/>
    <property type="match status" value="1"/>
</dbReference>
<dbReference type="Proteomes" id="UP000036958">
    <property type="component" value="Unassembled WGS sequence"/>
</dbReference>
<name>A0A0L8V7D8_9BACT</name>
<dbReference type="AlphaFoldDB" id="A0A0L8V7D8"/>
<dbReference type="Gene3D" id="3.20.20.100">
    <property type="entry name" value="NADP-dependent oxidoreductase domain"/>
    <property type="match status" value="1"/>
</dbReference>
<accession>A0A0L8V7D8</accession>
<proteinExistence type="predicted"/>
<keyword evidence="3" id="KW-1185">Reference proteome</keyword>
<gene>
    <name evidence="2" type="ORF">NC99_31100</name>
</gene>
<protein>
    <recommendedName>
        <fullName evidence="1">NADP-dependent oxidoreductase domain-containing protein</fullName>
    </recommendedName>
</protein>
<dbReference type="InterPro" id="IPR036812">
    <property type="entry name" value="NAD(P)_OxRdtase_dom_sf"/>
</dbReference>
<dbReference type="PROSITE" id="PS51318">
    <property type="entry name" value="TAT"/>
    <property type="match status" value="1"/>
</dbReference>
<sequence>MKKINRREFVRKGIAGVSAVSAGLAFTGFAGPADGTIGQVKLGETGLNVSQLAFGCGTNGWAHESVLTRGGMDAFKKVSRHAYDRGVTFIDTADSYGTHTFVRELFKEVPRDNFQLMTKIWTEDNNWNKVVPVQQTLDRFKKELGAEYFDIVLLHCLMNGNWVTEKASFREQLSEAKQKGEVKLVGVSCHNIDAMKAAVVDPWVDVILARINPDQVRMDGTPEEIMKLLKTAKDAGKGVIGMKIFGGGNLTQEEVREKSLRFAWESGNVHTMTIGMEKTAYVDDAVERIARITKDISG</sequence>
<dbReference type="SUPFAM" id="SSF51430">
    <property type="entry name" value="NAD(P)-linked oxidoreductase"/>
    <property type="match status" value="1"/>
</dbReference>
<dbReference type="InterPro" id="IPR006311">
    <property type="entry name" value="TAT_signal"/>
</dbReference>
<organism evidence="2 3">
    <name type="scientific">Sunxiuqinia dokdonensis</name>
    <dbReference type="NCBI Taxonomy" id="1409788"/>
    <lineage>
        <taxon>Bacteria</taxon>
        <taxon>Pseudomonadati</taxon>
        <taxon>Bacteroidota</taxon>
        <taxon>Bacteroidia</taxon>
        <taxon>Marinilabiliales</taxon>
        <taxon>Prolixibacteraceae</taxon>
        <taxon>Sunxiuqinia</taxon>
    </lineage>
</organism>
<reference evidence="3" key="1">
    <citation type="submission" date="2015-07" db="EMBL/GenBank/DDBJ databases">
        <title>Genome sequencing of Sunxiuqinia dokdonensis strain SK.</title>
        <authorList>
            <person name="Ahn S."/>
            <person name="Kim B.-C."/>
        </authorList>
    </citation>
    <scope>NUCLEOTIDE SEQUENCE [LARGE SCALE GENOMIC DNA]</scope>
    <source>
        <strain evidence="3">SK</strain>
    </source>
</reference>
<dbReference type="CDD" id="cd19100">
    <property type="entry name" value="AKR_unchar"/>
    <property type="match status" value="1"/>
</dbReference>
<evidence type="ECO:0000313" key="3">
    <source>
        <dbReference type="Proteomes" id="UP000036958"/>
    </source>
</evidence>
<evidence type="ECO:0000259" key="1">
    <source>
        <dbReference type="Pfam" id="PF00248"/>
    </source>
</evidence>
<dbReference type="InterPro" id="IPR023210">
    <property type="entry name" value="NADP_OxRdtase_dom"/>
</dbReference>
<dbReference type="Pfam" id="PF00248">
    <property type="entry name" value="Aldo_ket_red"/>
    <property type="match status" value="1"/>
</dbReference>
<feature type="domain" description="NADP-dependent oxidoreductase" evidence="1">
    <location>
        <begin position="57"/>
        <end position="292"/>
    </location>
</feature>
<dbReference type="EMBL" id="LGIA01000171">
    <property type="protein sequence ID" value="KOH44117.1"/>
    <property type="molecule type" value="Genomic_DNA"/>
</dbReference>
<dbReference type="InterPro" id="IPR053135">
    <property type="entry name" value="AKR2_Oxidoreductase"/>
</dbReference>
<comment type="caution">
    <text evidence="2">The sequence shown here is derived from an EMBL/GenBank/DDBJ whole genome shotgun (WGS) entry which is preliminary data.</text>
</comment>
<dbReference type="RefSeq" id="WP_204375015.1">
    <property type="nucleotide sequence ID" value="NZ_LGIA01000171.1"/>
</dbReference>
<evidence type="ECO:0000313" key="2">
    <source>
        <dbReference type="EMBL" id="KOH44117.1"/>
    </source>
</evidence>
<dbReference type="STRING" id="1409788.NC99_31100"/>